<dbReference type="SUPFAM" id="SSF48498">
    <property type="entry name" value="Tetracyclin repressor-like, C-terminal domain"/>
    <property type="match status" value="1"/>
</dbReference>
<dbReference type="Proteomes" id="UP000756860">
    <property type="component" value="Unassembled WGS sequence"/>
</dbReference>
<dbReference type="InterPro" id="IPR023772">
    <property type="entry name" value="DNA-bd_HTH_TetR-type_CS"/>
</dbReference>
<protein>
    <submittedName>
        <fullName evidence="4">TetR/AcrR family transcriptional regulator</fullName>
    </submittedName>
</protein>
<organism evidence="4 5">
    <name type="scientific">Geomobilimonas luticola</name>
    <dbReference type="NCBI Taxonomy" id="1114878"/>
    <lineage>
        <taxon>Bacteria</taxon>
        <taxon>Pseudomonadati</taxon>
        <taxon>Thermodesulfobacteriota</taxon>
        <taxon>Desulfuromonadia</taxon>
        <taxon>Geobacterales</taxon>
        <taxon>Geobacteraceae</taxon>
        <taxon>Geomobilimonas</taxon>
    </lineage>
</organism>
<evidence type="ECO:0000313" key="5">
    <source>
        <dbReference type="Proteomes" id="UP000756860"/>
    </source>
</evidence>
<dbReference type="SUPFAM" id="SSF46689">
    <property type="entry name" value="Homeodomain-like"/>
    <property type="match status" value="1"/>
</dbReference>
<dbReference type="InterPro" id="IPR050109">
    <property type="entry name" value="HTH-type_TetR-like_transc_reg"/>
</dbReference>
<name>A0ABS5S7W4_9BACT</name>
<dbReference type="PANTHER" id="PTHR30055">
    <property type="entry name" value="HTH-TYPE TRANSCRIPTIONAL REGULATOR RUTR"/>
    <property type="match status" value="1"/>
</dbReference>
<dbReference type="PRINTS" id="PR00455">
    <property type="entry name" value="HTHTETR"/>
</dbReference>
<dbReference type="InterPro" id="IPR009057">
    <property type="entry name" value="Homeodomain-like_sf"/>
</dbReference>
<comment type="caution">
    <text evidence="4">The sequence shown here is derived from an EMBL/GenBank/DDBJ whole genome shotgun (WGS) entry which is preliminary data.</text>
</comment>
<dbReference type="InterPro" id="IPR001647">
    <property type="entry name" value="HTH_TetR"/>
</dbReference>
<dbReference type="PROSITE" id="PS50977">
    <property type="entry name" value="HTH_TETR_2"/>
    <property type="match status" value="1"/>
</dbReference>
<feature type="domain" description="HTH tetR-type" evidence="3">
    <location>
        <begin position="12"/>
        <end position="72"/>
    </location>
</feature>
<evidence type="ECO:0000313" key="4">
    <source>
        <dbReference type="EMBL" id="MBT0651461.1"/>
    </source>
</evidence>
<dbReference type="EMBL" id="JAHCVK010000001">
    <property type="protein sequence ID" value="MBT0651461.1"/>
    <property type="molecule type" value="Genomic_DNA"/>
</dbReference>
<evidence type="ECO:0000259" key="3">
    <source>
        <dbReference type="PROSITE" id="PS50977"/>
    </source>
</evidence>
<proteinExistence type="predicted"/>
<dbReference type="PROSITE" id="PS01081">
    <property type="entry name" value="HTH_TETR_1"/>
    <property type="match status" value="1"/>
</dbReference>
<feature type="DNA-binding region" description="H-T-H motif" evidence="2">
    <location>
        <begin position="35"/>
        <end position="54"/>
    </location>
</feature>
<dbReference type="InterPro" id="IPR036271">
    <property type="entry name" value="Tet_transcr_reg_TetR-rel_C_sf"/>
</dbReference>
<evidence type="ECO:0000256" key="2">
    <source>
        <dbReference type="PROSITE-ProRule" id="PRU00335"/>
    </source>
</evidence>
<reference evidence="4 5" key="1">
    <citation type="submission" date="2021-05" db="EMBL/GenBank/DDBJ databases">
        <title>The draft genome of Geobacter luticola JCM 17780.</title>
        <authorList>
            <person name="Xu Z."/>
            <person name="Masuda Y."/>
            <person name="Itoh H."/>
            <person name="Senoo K."/>
        </authorList>
    </citation>
    <scope>NUCLEOTIDE SEQUENCE [LARGE SCALE GENOMIC DNA]</scope>
    <source>
        <strain evidence="4 5">JCM 17780</strain>
    </source>
</reference>
<gene>
    <name evidence="4" type="ORF">KI810_00195</name>
</gene>
<sequence>MGQQIKEERADAAVRQRLLAAALDSFTRKGYAATSVREIVAAAGVTKPVLYYYFGSKEGIYLELMNGTYALFAERLNLLATGRGSARERLTAFCTGCFDGFVEHVQVVRLIYSLYFGPSQGAPPFPYEEPFDRMLEILAGFVRDGIAAGELVAVNEKDATWAIISCLNTVMEEQLCHTPPRIDREGLVRILNLILDGFSQGVKP</sequence>
<dbReference type="Gene3D" id="1.10.10.60">
    <property type="entry name" value="Homeodomain-like"/>
    <property type="match status" value="1"/>
</dbReference>
<evidence type="ECO:0000256" key="1">
    <source>
        <dbReference type="ARBA" id="ARBA00023125"/>
    </source>
</evidence>
<dbReference type="RefSeq" id="WP_214173482.1">
    <property type="nucleotide sequence ID" value="NZ_JAHCVK010000001.1"/>
</dbReference>
<dbReference type="Gene3D" id="1.10.357.10">
    <property type="entry name" value="Tetracycline Repressor, domain 2"/>
    <property type="match status" value="1"/>
</dbReference>
<accession>A0ABS5S7W4</accession>
<dbReference type="PANTHER" id="PTHR30055:SF223">
    <property type="entry name" value="HTH-TYPE TRANSCRIPTIONAL REGULATOR UIDR"/>
    <property type="match status" value="1"/>
</dbReference>
<keyword evidence="5" id="KW-1185">Reference proteome</keyword>
<keyword evidence="1 2" id="KW-0238">DNA-binding</keyword>
<dbReference type="Pfam" id="PF00440">
    <property type="entry name" value="TetR_N"/>
    <property type="match status" value="1"/>
</dbReference>